<sequence>MYRFKATSFSITERLDNDSWSDWTPFEESTVVITLDGKKERIIIGSKEIQVFEIMEYAEKIETDDDIIIGFRCANLDGARVEVDIVTRKKQNNRKQIYVNYSDVRYVYNVYD</sequence>
<accession>A0A256A3H8</accession>
<evidence type="ECO:0000313" key="2">
    <source>
        <dbReference type="Proteomes" id="UP000216035"/>
    </source>
</evidence>
<comment type="caution">
    <text evidence="1">The sequence shown here is derived from an EMBL/GenBank/DDBJ whole genome shotgun (WGS) entry which is preliminary data.</text>
</comment>
<name>A0A256A3H8_9FLAO</name>
<evidence type="ECO:0000313" key="1">
    <source>
        <dbReference type="EMBL" id="OYQ48189.1"/>
    </source>
</evidence>
<gene>
    <name evidence="1" type="ORF">CHX27_02530</name>
</gene>
<dbReference type="Proteomes" id="UP000216035">
    <property type="component" value="Unassembled WGS sequence"/>
</dbReference>
<keyword evidence="2" id="KW-1185">Reference proteome</keyword>
<organism evidence="1 2">
    <name type="scientific">Flavobacterium aurantiibacter</name>
    <dbReference type="NCBI Taxonomy" id="2023067"/>
    <lineage>
        <taxon>Bacteria</taxon>
        <taxon>Pseudomonadati</taxon>
        <taxon>Bacteroidota</taxon>
        <taxon>Flavobacteriia</taxon>
        <taxon>Flavobacteriales</taxon>
        <taxon>Flavobacteriaceae</taxon>
        <taxon>Flavobacterium</taxon>
    </lineage>
</organism>
<proteinExistence type="predicted"/>
<reference evidence="1 2" key="1">
    <citation type="submission" date="2017-07" db="EMBL/GenBank/DDBJ databases">
        <title>Flavobacterium cyanobacteriorum sp. nov., isolated from cyanobacterial aggregates in a eutrophic lake.</title>
        <authorList>
            <person name="Cai H."/>
        </authorList>
    </citation>
    <scope>NUCLEOTIDE SEQUENCE [LARGE SCALE GENOMIC DNA]</scope>
    <source>
        <strain evidence="1 2">TH167</strain>
    </source>
</reference>
<dbReference type="AlphaFoldDB" id="A0A256A3H8"/>
<protein>
    <submittedName>
        <fullName evidence="1">Uncharacterized protein</fullName>
    </submittedName>
</protein>
<dbReference type="EMBL" id="NOXX01000134">
    <property type="protein sequence ID" value="OYQ48189.1"/>
    <property type="molecule type" value="Genomic_DNA"/>
</dbReference>